<dbReference type="RefSeq" id="XP_025832760.1">
    <property type="nucleotide sequence ID" value="XM_025976975.1"/>
</dbReference>
<dbReference type="InterPro" id="IPR023395">
    <property type="entry name" value="MCP_dom_sf"/>
</dbReference>
<keyword evidence="5" id="KW-0677">Repeat</keyword>
<evidence type="ECO:0000256" key="1">
    <source>
        <dbReference type="ARBA" id="ARBA00004141"/>
    </source>
</evidence>
<evidence type="ECO:0000313" key="9">
    <source>
        <dbReference type="Proteomes" id="UP000192223"/>
    </source>
</evidence>
<evidence type="ECO:0000256" key="6">
    <source>
        <dbReference type="ARBA" id="ARBA00023136"/>
    </source>
</evidence>
<dbReference type="GO" id="GO:0005739">
    <property type="term" value="C:mitochondrion"/>
    <property type="evidence" value="ECO:0007669"/>
    <property type="project" value="InterPro"/>
</dbReference>
<dbReference type="InterPro" id="IPR002067">
    <property type="entry name" value="MCP"/>
</dbReference>
<accession>A0A7F5R9Y2</accession>
<evidence type="ECO:0000256" key="7">
    <source>
        <dbReference type="PROSITE-ProRule" id="PRU00282"/>
    </source>
</evidence>
<evidence type="ECO:0000256" key="4">
    <source>
        <dbReference type="ARBA" id="ARBA00022692"/>
    </source>
</evidence>
<dbReference type="GO" id="GO:0016020">
    <property type="term" value="C:membrane"/>
    <property type="evidence" value="ECO:0007669"/>
    <property type="project" value="UniProtKB-SubCell"/>
</dbReference>
<organism evidence="9 10">
    <name type="scientific">Agrilus planipennis</name>
    <name type="common">Emerald ash borer</name>
    <name type="synonym">Agrilus marcopoli</name>
    <dbReference type="NCBI Taxonomy" id="224129"/>
    <lineage>
        <taxon>Eukaryota</taxon>
        <taxon>Metazoa</taxon>
        <taxon>Ecdysozoa</taxon>
        <taxon>Arthropoda</taxon>
        <taxon>Hexapoda</taxon>
        <taxon>Insecta</taxon>
        <taxon>Pterygota</taxon>
        <taxon>Neoptera</taxon>
        <taxon>Endopterygota</taxon>
        <taxon>Coleoptera</taxon>
        <taxon>Polyphaga</taxon>
        <taxon>Elateriformia</taxon>
        <taxon>Buprestoidea</taxon>
        <taxon>Buprestidae</taxon>
        <taxon>Agrilinae</taxon>
        <taxon>Agrilus</taxon>
    </lineage>
</organism>
<dbReference type="InParanoid" id="A0A7F5R9Y2"/>
<feature type="repeat" description="Solcar" evidence="7">
    <location>
        <begin position="223"/>
        <end position="305"/>
    </location>
</feature>
<dbReference type="Proteomes" id="UP000192223">
    <property type="component" value="Unplaced"/>
</dbReference>
<dbReference type="PROSITE" id="PS50920">
    <property type="entry name" value="SOLCAR"/>
    <property type="match status" value="3"/>
</dbReference>
<dbReference type="GO" id="GO:0009083">
    <property type="term" value="P:branched-chain amino acid catabolic process"/>
    <property type="evidence" value="ECO:0007669"/>
    <property type="project" value="InterPro"/>
</dbReference>
<evidence type="ECO:0000256" key="3">
    <source>
        <dbReference type="ARBA" id="ARBA00022448"/>
    </source>
</evidence>
<dbReference type="PRINTS" id="PR00926">
    <property type="entry name" value="MITOCARRIER"/>
</dbReference>
<comment type="subcellular location">
    <subcellularLocation>
        <location evidence="1">Membrane</location>
        <topology evidence="1">Multi-pass membrane protein</topology>
    </subcellularLocation>
</comment>
<dbReference type="KEGG" id="apln:112905146"/>
<dbReference type="AlphaFoldDB" id="A0A7F5R9Y2"/>
<dbReference type="InterPro" id="IPR042164">
    <property type="entry name" value="SLC25A44"/>
</dbReference>
<evidence type="ECO:0000313" key="10">
    <source>
        <dbReference type="RefSeq" id="XP_025832760.1"/>
    </source>
</evidence>
<dbReference type="GeneID" id="112905146"/>
<dbReference type="Pfam" id="PF00153">
    <property type="entry name" value="Mito_carr"/>
    <property type="match status" value="3"/>
</dbReference>
<sequence>MVESPPPQFLKTIEWDMMDKTKFVPLSMLSSFSVRCALYPLTLIKTRLQIQKHNDVYSGTFDAYYKIFKYEGFSGLYRGFWVSSVQIVSGVFYISTYEGVRHVLSRKEVNSKFKALVAGGFASLVSQTIIVPFDVISQHLMMLGCPKSDYQHFLHVSDDVARKGKFAVTTEIARQIFQADGIAGFYRGYGASLAAYVPNSALWWAFYHFYQDELYAILPSWFSQLLIQTVAGTLGGFTTTILTNPLDIVRARLQVQRLNSMSRAFRDLWREERLQMFTKGLSARLVQSATFSFSIILGYETIKRISVNDEYKELVRW</sequence>
<gene>
    <name evidence="10" type="primary">LOC112905146</name>
</gene>
<evidence type="ECO:0000256" key="8">
    <source>
        <dbReference type="RuleBase" id="RU000488"/>
    </source>
</evidence>
<reference evidence="10" key="1">
    <citation type="submission" date="2025-08" db="UniProtKB">
        <authorList>
            <consortium name="RefSeq"/>
        </authorList>
    </citation>
    <scope>IDENTIFICATION</scope>
    <source>
        <tissue evidence="10">Entire body</tissue>
    </source>
</reference>
<dbReference type="PANTHER" id="PTHR46314:SF2">
    <property type="entry name" value="SOLUTE CARRIER FAMILY 25 MEMBER 44"/>
    <property type="match status" value="1"/>
</dbReference>
<dbReference type="OrthoDB" id="250329at2759"/>
<keyword evidence="4 7" id="KW-0812">Transmembrane</keyword>
<protein>
    <submittedName>
        <fullName evidence="10">Solute carrier family 25 member 44 isoform X1</fullName>
    </submittedName>
</protein>
<proteinExistence type="inferred from homology"/>
<keyword evidence="9" id="KW-1185">Reference proteome</keyword>
<feature type="repeat" description="Solcar" evidence="7">
    <location>
        <begin position="18"/>
        <end position="103"/>
    </location>
</feature>
<comment type="similarity">
    <text evidence="2 8">Belongs to the mitochondrial carrier (TC 2.A.29) family.</text>
</comment>
<keyword evidence="3 8" id="KW-0813">Transport</keyword>
<dbReference type="FunCoup" id="A0A7F5R9Y2">
    <property type="interactions" value="1825"/>
</dbReference>
<dbReference type="GO" id="GO:0015658">
    <property type="term" value="F:branched-chain amino acid transmembrane transporter activity"/>
    <property type="evidence" value="ECO:0007669"/>
    <property type="project" value="InterPro"/>
</dbReference>
<keyword evidence="6 7" id="KW-0472">Membrane</keyword>
<name>A0A7F5R9Y2_AGRPL</name>
<feature type="repeat" description="Solcar" evidence="7">
    <location>
        <begin position="110"/>
        <end position="213"/>
    </location>
</feature>
<evidence type="ECO:0000256" key="5">
    <source>
        <dbReference type="ARBA" id="ARBA00022737"/>
    </source>
</evidence>
<dbReference type="InterPro" id="IPR018108">
    <property type="entry name" value="MCP_transmembrane"/>
</dbReference>
<dbReference type="Gene3D" id="1.50.40.10">
    <property type="entry name" value="Mitochondrial carrier domain"/>
    <property type="match status" value="2"/>
</dbReference>
<dbReference type="SUPFAM" id="SSF103506">
    <property type="entry name" value="Mitochondrial carrier"/>
    <property type="match status" value="1"/>
</dbReference>
<evidence type="ECO:0000256" key="2">
    <source>
        <dbReference type="ARBA" id="ARBA00006375"/>
    </source>
</evidence>
<dbReference type="PANTHER" id="PTHR46314">
    <property type="entry name" value="SOLUTE CARRIER FAMILY 25 MEMBER 44"/>
    <property type="match status" value="1"/>
</dbReference>